<name>A0A2P2N7W5_RHIMU</name>
<reference evidence="1" key="1">
    <citation type="submission" date="2018-02" db="EMBL/GenBank/DDBJ databases">
        <title>Rhizophora mucronata_Transcriptome.</title>
        <authorList>
            <person name="Meera S.P."/>
            <person name="Sreeshan A."/>
            <person name="Augustine A."/>
        </authorList>
    </citation>
    <scope>NUCLEOTIDE SEQUENCE</scope>
    <source>
        <tissue evidence="1">Leaf</tissue>
    </source>
</reference>
<dbReference type="EMBL" id="GGEC01058078">
    <property type="protein sequence ID" value="MBX38562.1"/>
    <property type="molecule type" value="Transcribed_RNA"/>
</dbReference>
<evidence type="ECO:0000313" key="1">
    <source>
        <dbReference type="EMBL" id="MBX38562.1"/>
    </source>
</evidence>
<accession>A0A2P2N7W5</accession>
<organism evidence="1">
    <name type="scientific">Rhizophora mucronata</name>
    <name type="common">Asiatic mangrove</name>
    <dbReference type="NCBI Taxonomy" id="61149"/>
    <lineage>
        <taxon>Eukaryota</taxon>
        <taxon>Viridiplantae</taxon>
        <taxon>Streptophyta</taxon>
        <taxon>Embryophyta</taxon>
        <taxon>Tracheophyta</taxon>
        <taxon>Spermatophyta</taxon>
        <taxon>Magnoliopsida</taxon>
        <taxon>eudicotyledons</taxon>
        <taxon>Gunneridae</taxon>
        <taxon>Pentapetalae</taxon>
        <taxon>rosids</taxon>
        <taxon>fabids</taxon>
        <taxon>Malpighiales</taxon>
        <taxon>Rhizophoraceae</taxon>
        <taxon>Rhizophora</taxon>
    </lineage>
</organism>
<sequence>MHHKTETLNLYMQVNSFC</sequence>
<protein>
    <submittedName>
        <fullName evidence="1">Uncharacterized protein</fullName>
    </submittedName>
</protein>
<dbReference type="AlphaFoldDB" id="A0A2P2N7W5"/>
<proteinExistence type="predicted"/>